<evidence type="ECO:0000256" key="13">
    <source>
        <dbReference type="SAM" id="MobiDB-lite"/>
    </source>
</evidence>
<feature type="compositionally biased region" description="Gly residues" evidence="13">
    <location>
        <begin position="1951"/>
        <end position="1963"/>
    </location>
</feature>
<evidence type="ECO:0000256" key="9">
    <source>
        <dbReference type="ARBA" id="ARBA00023157"/>
    </source>
</evidence>
<evidence type="ECO:0000313" key="15">
    <source>
        <dbReference type="EMBL" id="KAB1271648.1"/>
    </source>
</evidence>
<keyword evidence="11" id="KW-0325">Glycoprotein</keyword>
<evidence type="ECO:0000256" key="8">
    <source>
        <dbReference type="ARBA" id="ARBA00023136"/>
    </source>
</evidence>
<comment type="caution">
    <text evidence="15">The sequence shown here is derived from an EMBL/GenBank/DDBJ whole genome shotgun (WGS) entry which is preliminary data.</text>
</comment>
<feature type="compositionally biased region" description="Pro residues" evidence="13">
    <location>
        <begin position="1873"/>
        <end position="1888"/>
    </location>
</feature>
<keyword evidence="4 14" id="KW-0812">Transmembrane</keyword>
<sequence length="2313" mass="245697">MGKGPEGGASGKAPERSPAMTHSLHGPQTPTQCSESHRARPLMSPIKSHLVPTQRDPVRAVLPPDLHSRPAETRRCTSAREGVGRLAVTWSKARPGVDYVDSHLPGAPTIKLHGTTAGHGSGALIPLVQAGPRTRFCRPFTGPGSSATLPSALTLPGMGTVLSLLCIQLSRSPSRGAQLGSLPGGESSRLFEVSRSSHPFSCCAGRVNCRKNWRGSPKNYTFPQESLSASSTPEGAGGPKAPCPPAVNPAWLCPSLRLLATCPSSDTQLLGVLAPNPKPPPLRGLSDASSTPQRPLAGSTWYDKDGRNPPTLAPQTLGTCWPESSMEEQRLEPAWMRNRTRHTRQIGSSLLLCAHTTYVKEEAYLHILARCELVPRCVDQRWGGIRGDRAPLSSHDPAPAQEAEGWPSKQHLHLSLGGSEQLLRTLVARVHLLSFPELCHLQALLFGSFLTIYVVTVLENLVIVVTVGANHQLHTTHVTSSWQPSVLETLSPQSPSPSCWPPLAWGGPSPSGCLTQLFLSSPWALRVLLLATMAVTGTGHLLPAALCGHHGLEACLRALSAWLGGFLASFVSTALISALRFCGPNVLNHFLCDISPPAVSCSDTTTIEVLDFIAALAVLATSLLVTMVSYACILATVLRIQEGRLPEAFPPVLLTWWCGHLLHHHHFMYARPVPSAPLTSTSWLSVVYRCVPPLLNPIIYCLRNRDIREPWPNSTGSPEHQQQENFKSLLCHLLTNTSHTRQAMTSHPRARPAPLLPSPGTGAQWQRLKLQRFCLLSRERLISSSREVPLHSLPCPLRTGQSLWRSPSAWPSWAHGPTPAPTGSQLLGVDPAATLSLPVDSGGTCHFPQKQESGGTLHDLPRPLSLALGGRSRVIQHGPSSDCPDLTVATHPKPSPFPRHSALVLSGLREEDSCFCQQMRCVPGGSSRLERALHLQLRFAGCSLLLLRGCVLDLLWGPLHLPAACSARPSLALGCIWPARTGLPRGRRGILVSVWWGRLLRSSFLELLLFGLYSPRGLQAPLGSDIACLGRRSKNRRRGHFHTRKPSSPSSGGQESETSFLSPWLLMDCLPLCSHWSSLRAVCVLIFCLQGTVKVGRTPPWWVQDRDQDPGRSPHLPPAMSRVSSTLQAPDGSHKPQHQVQVSQRKGGERGRPCLAPLVGQSPQAPSGPLQMQAVGAALRLLQCPTTPRARPDSTVTMEVVRTTGPELAVTASGCSAGCAVASCLTLLPFSSVNVIQTSGPHTGPSSRLPSFFPCVCRALQNEGAGISIMGRPSKYSEKDLVQIRSLLSALALPDPWSRVHLPSSLISSSSARSLGGEKPLTSHPSQGQGGSHSQKHGGHTVDSLSRTGERMPRGKRVLSTAAPLRPASWGILEAPGLPQLLPAILCHSSGALRRGALTAPLFQRLPPGPEEPTPSPTLTPGRCQLALGYSRGDWWEDAAGPGVTMPSRACRVATQSLEDHEALKEAERDGMMRSLCPLLTHQEGLVSPVSTDGKGRGSRGQTNLGKQTAPFRLIPECSPAGTGKARWLEHGHFRAGGGAPPFPNLEGACCSGLGQPAALESRSPLSGHHHPELRVDRAFCGPVSGTHPPGKGGECGKVGGGRMRGGHGAQPDGVRQTAWYRGGGGVVGGDRMGALGSERGCTSEKPAFISSLHVSQGMSLRGGGLTQNPGSAARRSSPLQPPPPRHRSPWSGHGPRFRPRPVAGKAGSRFRARTGRLGLAPRGPGRRRREGTGGAGGGGSSRCPDGCAGSLPFQPSGPDRRSEEGWSARQGGDRRGPNLGPELRERGPHSVNSREARILALARPDSGPAGPKGPRESRAEAHRWSLPQTPIWRQPHPSVASGPAGSLEYEAPPQTEPSPHRRLLTTLQAQKPPTPNPPALTPPPAAPSSPERVVLQDAEPPAPSLEPLKLRSLLSVFGRFYPTKRTGRPPRAGLCCWPRLPLRQRRGKGGRGGARGSAGEGCAGARRGPRVPVRPAPRYGGPPWRVLGGGGRAGGRGGGRPGRGFQLEGGGALGAGPGGRRGRGTRRQRNEPGCLQLPGVVDFGRGAHARRTPLPAAGRCPGRPGAAEDLDTAGLGARSAPSLRPPQRRRGPPQRPPSAKRPFPPLPTASESRGAAWAVRASPARSCSLSYWDPEAASCSLSCPSASPASPPTKGSLGPSALGCPAYHLEVLPSQKGGCLSVPIPSRPAAHHSAEPAKEKCQGQAVQATPGPLIPPWTQKVALPATALGHRGLLPEAVSVDQGLGDLGERFPSQGLCGFPSPGMTMQFSGWLPGHTRSREWPGDRALPWADALRHTARAHLEPLCSDLKQVT</sequence>
<evidence type="ECO:0000256" key="14">
    <source>
        <dbReference type="SAM" id="Phobius"/>
    </source>
</evidence>
<gene>
    <name evidence="15" type="ORF">Cadr_000009821</name>
</gene>
<dbReference type="InterPro" id="IPR050939">
    <property type="entry name" value="Olfactory_GPCR1"/>
</dbReference>
<evidence type="ECO:0000256" key="1">
    <source>
        <dbReference type="ARBA" id="ARBA00004651"/>
    </source>
</evidence>
<feature type="compositionally biased region" description="Gly residues" evidence="13">
    <location>
        <begin position="1"/>
        <end position="10"/>
    </location>
</feature>
<organism evidence="15 16">
    <name type="scientific">Camelus dromedarius</name>
    <name type="common">Dromedary</name>
    <name type="synonym">Arabian camel</name>
    <dbReference type="NCBI Taxonomy" id="9838"/>
    <lineage>
        <taxon>Eukaryota</taxon>
        <taxon>Metazoa</taxon>
        <taxon>Chordata</taxon>
        <taxon>Craniata</taxon>
        <taxon>Vertebrata</taxon>
        <taxon>Euteleostomi</taxon>
        <taxon>Mammalia</taxon>
        <taxon>Eutheria</taxon>
        <taxon>Laurasiatheria</taxon>
        <taxon>Artiodactyla</taxon>
        <taxon>Tylopoda</taxon>
        <taxon>Camelidae</taxon>
        <taxon>Camelus</taxon>
    </lineage>
</organism>
<feature type="transmembrane region" description="Helical" evidence="14">
    <location>
        <begin position="523"/>
        <end position="547"/>
    </location>
</feature>
<dbReference type="GO" id="GO:0004930">
    <property type="term" value="F:G protein-coupled receptor activity"/>
    <property type="evidence" value="ECO:0007669"/>
    <property type="project" value="UniProtKB-KW"/>
</dbReference>
<dbReference type="EMBL" id="JWIN03000011">
    <property type="protein sequence ID" value="KAB1271648.1"/>
    <property type="molecule type" value="Genomic_DNA"/>
</dbReference>
<dbReference type="SUPFAM" id="SSF81321">
    <property type="entry name" value="Family A G protein-coupled receptor-like"/>
    <property type="match status" value="1"/>
</dbReference>
<evidence type="ECO:0000256" key="11">
    <source>
        <dbReference type="ARBA" id="ARBA00023180"/>
    </source>
</evidence>
<feature type="compositionally biased region" description="Low complexity" evidence="13">
    <location>
        <begin position="1046"/>
        <end position="1055"/>
    </location>
</feature>
<keyword evidence="12" id="KW-0807">Transducer</keyword>
<keyword evidence="3" id="KW-0716">Sensory transduction</keyword>
<dbReference type="GO" id="GO:0005886">
    <property type="term" value="C:plasma membrane"/>
    <property type="evidence" value="ECO:0007669"/>
    <property type="project" value="UniProtKB-SubCell"/>
</dbReference>
<feature type="region of interest" description="Disordered" evidence="13">
    <location>
        <begin position="274"/>
        <end position="319"/>
    </location>
</feature>
<feature type="compositionally biased region" description="Basic and acidic residues" evidence="13">
    <location>
        <begin position="1759"/>
        <end position="1798"/>
    </location>
</feature>
<evidence type="ECO:0000256" key="6">
    <source>
        <dbReference type="ARBA" id="ARBA00022989"/>
    </source>
</evidence>
<feature type="region of interest" description="Disordered" evidence="13">
    <location>
        <begin position="2051"/>
        <end position="2116"/>
    </location>
</feature>
<dbReference type="Pfam" id="PF13853">
    <property type="entry name" value="7tm_4"/>
    <property type="match status" value="1"/>
</dbReference>
<evidence type="ECO:0000256" key="4">
    <source>
        <dbReference type="ARBA" id="ARBA00022692"/>
    </source>
</evidence>
<evidence type="ECO:0000313" key="16">
    <source>
        <dbReference type="Proteomes" id="UP000299084"/>
    </source>
</evidence>
<keyword evidence="9" id="KW-1015">Disulfide bond</keyword>
<feature type="region of interest" description="Disordered" evidence="13">
    <location>
        <begin position="1309"/>
        <end position="1360"/>
    </location>
</feature>
<feature type="compositionally biased region" description="Basic and acidic residues" evidence="13">
    <location>
        <begin position="1814"/>
        <end position="1824"/>
    </location>
</feature>
<feature type="transmembrane region" description="Helical" evidence="14">
    <location>
        <begin position="559"/>
        <end position="581"/>
    </location>
</feature>
<feature type="compositionally biased region" description="Gly residues" evidence="13">
    <location>
        <begin position="1988"/>
        <end position="2020"/>
    </location>
</feature>
<evidence type="ECO:0000256" key="2">
    <source>
        <dbReference type="ARBA" id="ARBA00022475"/>
    </source>
</evidence>
<feature type="region of interest" description="Disordered" evidence="13">
    <location>
        <begin position="1"/>
        <end position="40"/>
    </location>
</feature>
<comment type="subcellular location">
    <subcellularLocation>
        <location evidence="1">Cell membrane</location>
        <topology evidence="1">Multi-pass membrane protein</topology>
    </subcellularLocation>
</comment>
<evidence type="ECO:0000256" key="5">
    <source>
        <dbReference type="ARBA" id="ARBA00022725"/>
    </source>
</evidence>
<keyword evidence="16" id="KW-1185">Reference proteome</keyword>
<dbReference type="GO" id="GO:0004984">
    <property type="term" value="F:olfactory receptor activity"/>
    <property type="evidence" value="ECO:0007669"/>
    <property type="project" value="InterPro"/>
</dbReference>
<keyword evidence="8 14" id="KW-0472">Membrane</keyword>
<evidence type="ECO:0000256" key="12">
    <source>
        <dbReference type="ARBA" id="ARBA00023224"/>
    </source>
</evidence>
<reference evidence="15 16" key="1">
    <citation type="journal article" date="2019" name="Mol. Ecol. Resour.">
        <title>Improving Illumina assemblies with Hi-C and long reads: an example with the North African dromedary.</title>
        <authorList>
            <person name="Elbers J.P."/>
            <person name="Rogers M.F."/>
            <person name="Perelman P.L."/>
            <person name="Proskuryakova A.A."/>
            <person name="Serdyukova N.A."/>
            <person name="Johnson W.E."/>
            <person name="Horin P."/>
            <person name="Corander J."/>
            <person name="Murphy D."/>
            <person name="Burger P.A."/>
        </authorList>
    </citation>
    <scope>NUCLEOTIDE SEQUENCE [LARGE SCALE GENOMIC DNA]</scope>
    <source>
        <strain evidence="15">Drom800</strain>
        <tissue evidence="15">Blood</tissue>
    </source>
</reference>
<protein>
    <submittedName>
        <fullName evidence="15">Olfactory receptor 6B1</fullName>
    </submittedName>
</protein>
<feature type="region of interest" description="Disordered" evidence="13">
    <location>
        <begin position="1036"/>
        <end position="1055"/>
    </location>
</feature>
<feature type="region of interest" description="Disordered" evidence="13">
    <location>
        <begin position="1659"/>
        <end position="1907"/>
    </location>
</feature>
<keyword evidence="10 15" id="KW-0675">Receptor</keyword>
<feature type="compositionally biased region" description="Low complexity" evidence="13">
    <location>
        <begin position="1964"/>
        <end position="1987"/>
    </location>
</feature>
<name>A0A5N4DKH7_CAMDR</name>
<feature type="region of interest" description="Disordered" evidence="13">
    <location>
        <begin position="1487"/>
        <end position="1506"/>
    </location>
</feature>
<feature type="transmembrane region" description="Helical" evidence="14">
    <location>
        <begin position="612"/>
        <end position="638"/>
    </location>
</feature>
<feature type="region of interest" description="Disordered" evidence="13">
    <location>
        <begin position="1099"/>
        <end position="1169"/>
    </location>
</feature>
<evidence type="ECO:0000256" key="7">
    <source>
        <dbReference type="ARBA" id="ARBA00023040"/>
    </source>
</evidence>
<keyword evidence="2" id="KW-1003">Cell membrane</keyword>
<keyword evidence="5" id="KW-0552">Olfaction</keyword>
<accession>A0A5N4DKH7</accession>
<evidence type="ECO:0000256" key="3">
    <source>
        <dbReference type="ARBA" id="ARBA00022606"/>
    </source>
</evidence>
<evidence type="ECO:0000256" key="10">
    <source>
        <dbReference type="ARBA" id="ARBA00023170"/>
    </source>
</evidence>
<dbReference type="PANTHER" id="PTHR24242">
    <property type="entry name" value="G-PROTEIN COUPLED RECEPTOR"/>
    <property type="match status" value="1"/>
</dbReference>
<feature type="region of interest" description="Disordered" evidence="13">
    <location>
        <begin position="1946"/>
        <end position="2039"/>
    </location>
</feature>
<dbReference type="Proteomes" id="UP000299084">
    <property type="component" value="Unassembled WGS sequence"/>
</dbReference>
<keyword evidence="7" id="KW-0297">G-protein coupled receptor</keyword>
<dbReference type="PANTHER" id="PTHR24242:SF253">
    <property type="entry name" value="OLFACTORY RECEPTOR-RELATED"/>
    <property type="match status" value="1"/>
</dbReference>
<keyword evidence="6 14" id="KW-1133">Transmembrane helix</keyword>
<dbReference type="Gene3D" id="1.20.1070.10">
    <property type="entry name" value="Rhodopsin 7-helix transmembrane proteins"/>
    <property type="match status" value="1"/>
</dbReference>
<feature type="compositionally biased region" description="Low complexity" evidence="13">
    <location>
        <begin position="2054"/>
        <end position="2068"/>
    </location>
</feature>
<feature type="compositionally biased region" description="Basic residues" evidence="13">
    <location>
        <begin position="1036"/>
        <end position="1045"/>
    </location>
</feature>
<proteinExistence type="predicted"/>
<dbReference type="InterPro" id="IPR000725">
    <property type="entry name" value="Olfact_rcpt"/>
</dbReference>